<reference evidence="1 2" key="1">
    <citation type="journal article" date="2022" name="bioRxiv">
        <title>The genome of the oomycete Peronosclerospora sorghi, a cosmopolitan pathogen of maize and sorghum, is inflated with dispersed pseudogenes.</title>
        <authorList>
            <person name="Fletcher K."/>
            <person name="Martin F."/>
            <person name="Isakeit T."/>
            <person name="Cavanaugh K."/>
            <person name="Magill C."/>
            <person name="Michelmore R."/>
        </authorList>
    </citation>
    <scope>NUCLEOTIDE SEQUENCE [LARGE SCALE GENOMIC DNA]</scope>
    <source>
        <strain evidence="1">P6</strain>
    </source>
</reference>
<dbReference type="EMBL" id="CM047589">
    <property type="protein sequence ID" value="KAI9920031.1"/>
    <property type="molecule type" value="Genomic_DNA"/>
</dbReference>
<protein>
    <submittedName>
        <fullName evidence="1">Uncharacterized protein</fullName>
    </submittedName>
</protein>
<comment type="caution">
    <text evidence="1">The sequence shown here is derived from an EMBL/GenBank/DDBJ whole genome shotgun (WGS) entry which is preliminary data.</text>
</comment>
<sequence>MACVALVALLLLVIATILRLFVLFVQLVTPRYALMISLLAFTLWFVDSRRRRYAKGFYSCARVPHAPTSLELNDPRGKQEEEEEEEERQFTPTLTAVPWMTSQVDECNKVASAVLSETESEDDESDGGGRKALSGSKPLLVTTSLSSSSKSCLDMSMRRNNPTERVGPTRPRSSSATGIRPQLPTTRSMVHRSNTDRTERHDQVPRRRQDTRGTNNSEQVECARRASFKDVRIPSSRSSLDRLDEALRSDGYWIGDFQLVSRRGQSPPKPV</sequence>
<accession>A0ACC0WQK2</accession>
<dbReference type="Proteomes" id="UP001163321">
    <property type="component" value="Chromosome 10"/>
</dbReference>
<gene>
    <name evidence="1" type="ORF">PsorP6_015714</name>
</gene>
<name>A0ACC0WQK2_9STRA</name>
<evidence type="ECO:0000313" key="2">
    <source>
        <dbReference type="Proteomes" id="UP001163321"/>
    </source>
</evidence>
<evidence type="ECO:0000313" key="1">
    <source>
        <dbReference type="EMBL" id="KAI9920031.1"/>
    </source>
</evidence>
<proteinExistence type="predicted"/>
<keyword evidence="2" id="KW-1185">Reference proteome</keyword>
<organism evidence="1 2">
    <name type="scientific">Peronosclerospora sorghi</name>
    <dbReference type="NCBI Taxonomy" id="230839"/>
    <lineage>
        <taxon>Eukaryota</taxon>
        <taxon>Sar</taxon>
        <taxon>Stramenopiles</taxon>
        <taxon>Oomycota</taxon>
        <taxon>Peronosporomycetes</taxon>
        <taxon>Peronosporales</taxon>
        <taxon>Peronosporaceae</taxon>
        <taxon>Peronosclerospora</taxon>
    </lineage>
</organism>